<keyword evidence="7" id="KW-1185">Reference proteome</keyword>
<keyword evidence="3 6" id="KW-0808">Transferase</keyword>
<dbReference type="EC" id="2.1.1.-" evidence="6"/>
<protein>
    <submittedName>
        <fullName evidence="6">Class I SAM-dependent methyltransferase</fullName>
        <ecNumber evidence="6">2.1.1.-</ecNumber>
    </submittedName>
</protein>
<dbReference type="Gene3D" id="2.60.40.1180">
    <property type="entry name" value="Golgi alpha-mannosidase II"/>
    <property type="match status" value="1"/>
</dbReference>
<dbReference type="SUPFAM" id="SSF53335">
    <property type="entry name" value="S-adenosyl-L-methionine-dependent methyltransferases"/>
    <property type="match status" value="1"/>
</dbReference>
<dbReference type="Pfam" id="PF10672">
    <property type="entry name" value="Methyltrans_SAM"/>
    <property type="match status" value="1"/>
</dbReference>
<dbReference type="InterPro" id="IPR013780">
    <property type="entry name" value="Glyco_hydro_b"/>
</dbReference>
<dbReference type="RefSeq" id="WP_210229068.1">
    <property type="nucleotide sequence ID" value="NZ_CP072800.1"/>
</dbReference>
<dbReference type="GO" id="GO:0032259">
    <property type="term" value="P:methylation"/>
    <property type="evidence" value="ECO:0007669"/>
    <property type="project" value="UniProtKB-KW"/>
</dbReference>
<keyword evidence="2 6" id="KW-0489">Methyltransferase</keyword>
<reference evidence="6 7" key="1">
    <citation type="submission" date="2021-04" db="EMBL/GenBank/DDBJ databases">
        <title>Genomics, taxonomy and metabolism of representatives of sulfur bacteria of the genus Thiothrix: Thiothrix fructosivorans QT, Thiothrix unzii A1T and three new species, Thiothrix subterranea sp. nov., Thiothrix litoralis sp. nov. and 'Candidatus Thiothrix anitrata' sp. nov.</title>
        <authorList>
            <person name="Ravin N.V."/>
            <person name="Smolyakov D."/>
            <person name="Rudenko T.S."/>
            <person name="Mardanov A.V."/>
            <person name="Beletsky A.V."/>
            <person name="Markov N.D."/>
            <person name="Fomenkov A.I."/>
            <person name="Roberts R.J."/>
            <person name="Karnachuk O.V."/>
            <person name="Novikov A."/>
            <person name="Grabovich M.Y."/>
        </authorList>
    </citation>
    <scope>NUCLEOTIDE SEQUENCE [LARGE SCALE GENOMIC DNA]</scope>
    <source>
        <strain evidence="6 7">A52</strain>
    </source>
</reference>
<dbReference type="Gene3D" id="3.40.50.150">
    <property type="entry name" value="Vaccinia Virus protein VP39"/>
    <property type="match status" value="1"/>
</dbReference>
<evidence type="ECO:0000256" key="2">
    <source>
        <dbReference type="ARBA" id="ARBA00022603"/>
    </source>
</evidence>
<evidence type="ECO:0000313" key="6">
    <source>
        <dbReference type="EMBL" id="QTR51021.1"/>
    </source>
</evidence>
<dbReference type="InterPro" id="IPR019614">
    <property type="entry name" value="SAM-dep_methyl-trfase"/>
</dbReference>
<organism evidence="6 7">
    <name type="scientific">Candidatus Thiothrix anitrata</name>
    <dbReference type="NCBI Taxonomy" id="2823902"/>
    <lineage>
        <taxon>Bacteria</taxon>
        <taxon>Pseudomonadati</taxon>
        <taxon>Pseudomonadota</taxon>
        <taxon>Gammaproteobacteria</taxon>
        <taxon>Thiotrichales</taxon>
        <taxon>Thiotrichaceae</taxon>
        <taxon>Thiothrix</taxon>
    </lineage>
</organism>
<sequence>MPDTTNPRLYTQGWDDYELIDAGNGNKLERWGNLITIRPEVQAYFKPGKPFSEWQRLAHWQFIETDKHAGTWQALRDAAPKTWEISYRQLRLQLELTRFKHIGLFPEQRSNWDYISENLRADGRFLNLFAYTGAASCSARQTGAEALHVDSVKALITWAHTNMERSGLNDIHWIREDALKFVERELKRGRHYQAIIMDPPAWGLGAKGEKWKLENKLEALIEGAQGLLAKDGFLILNTYSPSISLAEITRLAHHYFAPQRCDIRELWMRTTTGKELYYGNVLRVASTKSR</sequence>
<evidence type="ECO:0000259" key="5">
    <source>
        <dbReference type="Pfam" id="PF10672"/>
    </source>
</evidence>
<evidence type="ECO:0000256" key="4">
    <source>
        <dbReference type="ARBA" id="ARBA00022691"/>
    </source>
</evidence>
<dbReference type="Proteomes" id="UP000672027">
    <property type="component" value="Chromosome"/>
</dbReference>
<evidence type="ECO:0000256" key="1">
    <source>
        <dbReference type="ARBA" id="ARBA00022552"/>
    </source>
</evidence>
<feature type="domain" description="S-adenosylmethionine-dependent methyltransferase" evidence="5">
    <location>
        <begin position="78"/>
        <end position="206"/>
    </location>
</feature>
<dbReference type="EMBL" id="CP072800">
    <property type="protein sequence ID" value="QTR51021.1"/>
    <property type="molecule type" value="Genomic_DNA"/>
</dbReference>
<dbReference type="InterPro" id="IPR029063">
    <property type="entry name" value="SAM-dependent_MTases_sf"/>
</dbReference>
<gene>
    <name evidence="6" type="ORF">J8380_05515</name>
</gene>
<accession>A0ABX7X587</accession>
<proteinExistence type="predicted"/>
<dbReference type="PANTHER" id="PTHR43042">
    <property type="entry name" value="SAM-DEPENDENT METHYLTRANSFERASE"/>
    <property type="match status" value="1"/>
</dbReference>
<evidence type="ECO:0000256" key="3">
    <source>
        <dbReference type="ARBA" id="ARBA00022679"/>
    </source>
</evidence>
<dbReference type="CDD" id="cd02440">
    <property type="entry name" value="AdoMet_MTases"/>
    <property type="match status" value="1"/>
</dbReference>
<dbReference type="GO" id="GO:0008168">
    <property type="term" value="F:methyltransferase activity"/>
    <property type="evidence" value="ECO:0007669"/>
    <property type="project" value="UniProtKB-KW"/>
</dbReference>
<keyword evidence="1" id="KW-0698">rRNA processing</keyword>
<dbReference type="PANTHER" id="PTHR43042:SF2">
    <property type="entry name" value="SAM-DEPENDENT METHYLTRANSFERASE"/>
    <property type="match status" value="1"/>
</dbReference>
<name>A0ABX7X587_9GAMM</name>
<evidence type="ECO:0000313" key="7">
    <source>
        <dbReference type="Proteomes" id="UP000672027"/>
    </source>
</evidence>
<keyword evidence="4" id="KW-0949">S-adenosyl-L-methionine</keyword>